<dbReference type="Gene3D" id="3.40.50.1820">
    <property type="entry name" value="alpha/beta hydrolase"/>
    <property type="match status" value="1"/>
</dbReference>
<dbReference type="InterPro" id="IPR017208">
    <property type="entry name" value="UCP037442_abhydr"/>
</dbReference>
<dbReference type="PIRSF" id="PIRSF037442">
    <property type="entry name" value="UCP037442_abhydr"/>
    <property type="match status" value="1"/>
</dbReference>
<dbReference type="OrthoDB" id="9806902at2"/>
<organism evidence="2 3">
    <name type="scientific">Pseudomonas taeanensis MS-3</name>
    <dbReference type="NCBI Taxonomy" id="1395571"/>
    <lineage>
        <taxon>Bacteria</taxon>
        <taxon>Pseudomonadati</taxon>
        <taxon>Pseudomonadota</taxon>
        <taxon>Gammaproteobacteria</taxon>
        <taxon>Pseudomonadales</taxon>
        <taxon>Pseudomonadaceae</taxon>
        <taxon>Pseudomonas</taxon>
    </lineage>
</organism>
<comment type="caution">
    <text evidence="2">The sequence shown here is derived from an EMBL/GenBank/DDBJ whole genome shotgun (WGS) entry which is preliminary data.</text>
</comment>
<protein>
    <submittedName>
        <fullName evidence="2">Alpha/beta hydrolase</fullName>
    </submittedName>
</protein>
<dbReference type="AlphaFoldDB" id="A0A0A1YHU6"/>
<dbReference type="eggNOG" id="COG2267">
    <property type="taxonomic scope" value="Bacteria"/>
</dbReference>
<evidence type="ECO:0000259" key="1">
    <source>
        <dbReference type="Pfam" id="PF12146"/>
    </source>
</evidence>
<dbReference type="InterPro" id="IPR051044">
    <property type="entry name" value="MAG_DAG_Lipase"/>
</dbReference>
<feature type="domain" description="Serine aminopeptidase S33" evidence="1">
    <location>
        <begin position="26"/>
        <end position="288"/>
    </location>
</feature>
<dbReference type="PANTHER" id="PTHR11614">
    <property type="entry name" value="PHOSPHOLIPASE-RELATED"/>
    <property type="match status" value="1"/>
</dbReference>
<accession>A0A0A1YHU6</accession>
<gene>
    <name evidence="2" type="ORF">TMS3_0113520</name>
</gene>
<sequence>MQHHAFWLNSSDATPIYVNRWFAELPPKAVVMVAHGMAEHSARYARLGAALVAAGYELYAHDQRGHGQTANHGTLGHYADQDGWARVVGDLACLNHHIRQQHPHAPIFLLGHSMGSYIAQAYLMHHSCSLQGAILSGSNYQPLALYRAARLVARFERWRQGPLGRSALIEFLSFGSFNKAFKPNRSSFDWLSRDPVEVDQYVNDPLCGFRCSNQLWLDLLGGLQQITPEHNLAQIDSHLPLLVIGGACDPVSQGKRLQDLASALRQAGSKQVQLQIYPDARHELLNESNRDEVTRYLIDWLEQALRQPRQRHSQRQEIHS</sequence>
<keyword evidence="2" id="KW-0378">Hydrolase</keyword>
<dbReference type="Proteomes" id="UP000030063">
    <property type="component" value="Unassembled WGS sequence"/>
</dbReference>
<proteinExistence type="predicted"/>
<dbReference type="Pfam" id="PF12146">
    <property type="entry name" value="Hydrolase_4"/>
    <property type="match status" value="1"/>
</dbReference>
<dbReference type="InterPro" id="IPR022742">
    <property type="entry name" value="Hydrolase_4"/>
</dbReference>
<dbReference type="SUPFAM" id="SSF53474">
    <property type="entry name" value="alpha/beta-Hydrolases"/>
    <property type="match status" value="1"/>
</dbReference>
<keyword evidence="3" id="KW-1185">Reference proteome</keyword>
<evidence type="ECO:0000313" key="3">
    <source>
        <dbReference type="Proteomes" id="UP000030063"/>
    </source>
</evidence>
<dbReference type="EMBL" id="AWSQ01000003">
    <property type="protein sequence ID" value="KFX69440.1"/>
    <property type="molecule type" value="Genomic_DNA"/>
</dbReference>
<name>A0A0A1YHU6_9PSED</name>
<dbReference type="InterPro" id="IPR029058">
    <property type="entry name" value="AB_hydrolase_fold"/>
</dbReference>
<reference evidence="2 3" key="1">
    <citation type="journal article" date="2014" name="Genome Announc.">
        <title>Draft Genome Sequence of Petroleum Oil-Degrading Marine Bacterium Pseudomonas taeanensis Strain MS-3, Isolated from a Crude Oil-Contaminated Seashore.</title>
        <authorList>
            <person name="Lee S.Y."/>
            <person name="Kim S.H."/>
            <person name="Lee D.G."/>
            <person name="Shin S."/>
            <person name="Yun S.H."/>
            <person name="Choi C.W."/>
            <person name="Chung Y.H."/>
            <person name="Choi J.S."/>
            <person name="Kahng H.Y."/>
            <person name="Kim S.I."/>
        </authorList>
    </citation>
    <scope>NUCLEOTIDE SEQUENCE [LARGE SCALE GENOMIC DNA]</scope>
    <source>
        <strain evidence="2 3">MS-3</strain>
    </source>
</reference>
<dbReference type="STRING" id="1395571.TMS3_0113520"/>
<evidence type="ECO:0000313" key="2">
    <source>
        <dbReference type="EMBL" id="KFX69440.1"/>
    </source>
</evidence>
<dbReference type="RefSeq" id="WP_025165746.1">
    <property type="nucleotide sequence ID" value="NZ_AWSQ01000003.1"/>
</dbReference>
<dbReference type="GO" id="GO:0016787">
    <property type="term" value="F:hydrolase activity"/>
    <property type="evidence" value="ECO:0007669"/>
    <property type="project" value="UniProtKB-KW"/>
</dbReference>